<dbReference type="Proteomes" id="UP001305647">
    <property type="component" value="Unassembled WGS sequence"/>
</dbReference>
<accession>A0AAN6T3R9</accession>
<evidence type="ECO:0000313" key="5">
    <source>
        <dbReference type="Proteomes" id="UP001305647"/>
    </source>
</evidence>
<comment type="caution">
    <text evidence="4">The sequence shown here is derived from an EMBL/GenBank/DDBJ whole genome shotgun (WGS) entry which is preliminary data.</text>
</comment>
<keyword evidence="2" id="KW-1133">Transmembrane helix</keyword>
<feature type="compositionally biased region" description="Polar residues" evidence="1">
    <location>
        <begin position="486"/>
        <end position="501"/>
    </location>
</feature>
<evidence type="ECO:0008006" key="6">
    <source>
        <dbReference type="Google" id="ProtNLM"/>
    </source>
</evidence>
<keyword evidence="3" id="KW-0732">Signal</keyword>
<feature type="compositionally biased region" description="Low complexity" evidence="1">
    <location>
        <begin position="437"/>
        <end position="451"/>
    </location>
</feature>
<feature type="signal peptide" evidence="3">
    <location>
        <begin position="1"/>
        <end position="20"/>
    </location>
</feature>
<name>A0AAN6T3R9_9PEZI</name>
<evidence type="ECO:0000256" key="1">
    <source>
        <dbReference type="SAM" id="MobiDB-lite"/>
    </source>
</evidence>
<dbReference type="AlphaFoldDB" id="A0AAN6T3R9"/>
<evidence type="ECO:0000256" key="2">
    <source>
        <dbReference type="SAM" id="Phobius"/>
    </source>
</evidence>
<reference evidence="4" key="1">
    <citation type="journal article" date="2023" name="Mol. Phylogenet. Evol.">
        <title>Genome-scale phylogeny and comparative genomics of the fungal order Sordariales.</title>
        <authorList>
            <person name="Hensen N."/>
            <person name="Bonometti L."/>
            <person name="Westerberg I."/>
            <person name="Brannstrom I.O."/>
            <person name="Guillou S."/>
            <person name="Cros-Aarteil S."/>
            <person name="Calhoun S."/>
            <person name="Haridas S."/>
            <person name="Kuo A."/>
            <person name="Mondo S."/>
            <person name="Pangilinan J."/>
            <person name="Riley R."/>
            <person name="LaButti K."/>
            <person name="Andreopoulos B."/>
            <person name="Lipzen A."/>
            <person name="Chen C."/>
            <person name="Yan M."/>
            <person name="Daum C."/>
            <person name="Ng V."/>
            <person name="Clum A."/>
            <person name="Steindorff A."/>
            <person name="Ohm R.A."/>
            <person name="Martin F."/>
            <person name="Silar P."/>
            <person name="Natvig D.O."/>
            <person name="Lalanne C."/>
            <person name="Gautier V."/>
            <person name="Ament-Velasquez S.L."/>
            <person name="Kruys A."/>
            <person name="Hutchinson M.I."/>
            <person name="Powell A.J."/>
            <person name="Barry K."/>
            <person name="Miller A.N."/>
            <person name="Grigoriev I.V."/>
            <person name="Debuchy R."/>
            <person name="Gladieux P."/>
            <person name="Hiltunen Thoren M."/>
            <person name="Johannesson H."/>
        </authorList>
    </citation>
    <scope>NUCLEOTIDE SEQUENCE</scope>
    <source>
        <strain evidence="4">CBS 757.83</strain>
    </source>
</reference>
<keyword evidence="5" id="KW-1185">Reference proteome</keyword>
<feature type="region of interest" description="Disordered" evidence="1">
    <location>
        <begin position="409"/>
        <end position="501"/>
    </location>
</feature>
<organism evidence="4 5">
    <name type="scientific">Parathielavia hyrcaniae</name>
    <dbReference type="NCBI Taxonomy" id="113614"/>
    <lineage>
        <taxon>Eukaryota</taxon>
        <taxon>Fungi</taxon>
        <taxon>Dikarya</taxon>
        <taxon>Ascomycota</taxon>
        <taxon>Pezizomycotina</taxon>
        <taxon>Sordariomycetes</taxon>
        <taxon>Sordariomycetidae</taxon>
        <taxon>Sordariales</taxon>
        <taxon>Chaetomiaceae</taxon>
        <taxon>Parathielavia</taxon>
    </lineage>
</organism>
<keyword evidence="2" id="KW-0812">Transmembrane</keyword>
<keyword evidence="2" id="KW-0472">Membrane</keyword>
<reference evidence="4" key="2">
    <citation type="submission" date="2023-05" db="EMBL/GenBank/DDBJ databases">
        <authorList>
            <consortium name="Lawrence Berkeley National Laboratory"/>
            <person name="Steindorff A."/>
            <person name="Hensen N."/>
            <person name="Bonometti L."/>
            <person name="Westerberg I."/>
            <person name="Brannstrom I.O."/>
            <person name="Guillou S."/>
            <person name="Cros-Aarteil S."/>
            <person name="Calhoun S."/>
            <person name="Haridas S."/>
            <person name="Kuo A."/>
            <person name="Mondo S."/>
            <person name="Pangilinan J."/>
            <person name="Riley R."/>
            <person name="Labutti K."/>
            <person name="Andreopoulos B."/>
            <person name="Lipzen A."/>
            <person name="Chen C."/>
            <person name="Yanf M."/>
            <person name="Daum C."/>
            <person name="Ng V."/>
            <person name="Clum A."/>
            <person name="Ohm R."/>
            <person name="Martin F."/>
            <person name="Silar P."/>
            <person name="Natvig D."/>
            <person name="Lalanne C."/>
            <person name="Gautier V."/>
            <person name="Ament-Velasquez S.L."/>
            <person name="Kruys A."/>
            <person name="Hutchinson M.I."/>
            <person name="Powell A.J."/>
            <person name="Barry K."/>
            <person name="Miller A.N."/>
            <person name="Grigoriev I.V."/>
            <person name="Debuchy R."/>
            <person name="Gladieux P."/>
            <person name="Thoren M.H."/>
            <person name="Johannesson H."/>
        </authorList>
    </citation>
    <scope>NUCLEOTIDE SEQUENCE</scope>
    <source>
        <strain evidence="4">CBS 757.83</strain>
    </source>
</reference>
<evidence type="ECO:0000256" key="3">
    <source>
        <dbReference type="SAM" id="SignalP"/>
    </source>
</evidence>
<proteinExistence type="predicted"/>
<evidence type="ECO:0000313" key="4">
    <source>
        <dbReference type="EMBL" id="KAK4102957.1"/>
    </source>
</evidence>
<sequence length="501" mass="53669">MASLVSILVLLGAAASPAAASIAAWWNGQGAQIIVQNETGTANEIRYSACNSLGSPQYSSVDERVLLLVEAPKYGTPLAGVGWFENEQTIASIFYFNTAGAIANTFVKCDMSSGFFLSDGNWDVSTGVVPSIHNNSGLAAVILSATAGYRIYYHDSDGAINELSYTEADRWQHRGAISQDVNLLPALAATFSGNNNISVASARDDQNIAVTRLNRDTTWFRSTLPHPLEGSFTTADTNRTDIAVNETTPTNFTLSAWDGKASALGISIDSRYTRSLWYIGNDSSLHWVASRNWTWSQQANNQSDALWPQADEPNASLGVAYDFDSSMVRLYYTVQDEISEVKYENGTWTAWTALAAPPSTNGQTSSQDPGLSTGAKAGIGVGVALGTIALGAIAAVLVLMWKKKKKKKQQQAGLDHPDEGSTTVGPDTSAASHGGFPVSPASEAAAAVKSEQVVWDPNNSSEEVQQLDSTARAELHAPQLYEMPHQNHTNEPVAEQRQQGQ</sequence>
<protein>
    <recommendedName>
        <fullName evidence="6">Fucose-specific lectin</fullName>
    </recommendedName>
</protein>
<dbReference type="SUPFAM" id="SSF89372">
    <property type="entry name" value="Fucose-specific lectin"/>
    <property type="match status" value="1"/>
</dbReference>
<gene>
    <name evidence="4" type="ORF">N658DRAFT_485156</name>
</gene>
<feature type="compositionally biased region" description="Polar residues" evidence="1">
    <location>
        <begin position="420"/>
        <end position="431"/>
    </location>
</feature>
<dbReference type="Gene3D" id="2.120.10.70">
    <property type="entry name" value="Fucose-specific lectin"/>
    <property type="match status" value="1"/>
</dbReference>
<feature type="transmembrane region" description="Helical" evidence="2">
    <location>
        <begin position="377"/>
        <end position="401"/>
    </location>
</feature>
<feature type="compositionally biased region" description="Polar residues" evidence="1">
    <location>
        <begin position="457"/>
        <end position="469"/>
    </location>
</feature>
<dbReference type="EMBL" id="MU863630">
    <property type="protein sequence ID" value="KAK4102957.1"/>
    <property type="molecule type" value="Genomic_DNA"/>
</dbReference>
<feature type="chain" id="PRO_5043039504" description="Fucose-specific lectin" evidence="3">
    <location>
        <begin position="21"/>
        <end position="501"/>
    </location>
</feature>